<protein>
    <submittedName>
        <fullName evidence="2">Uncharacterized protein</fullName>
    </submittedName>
</protein>
<evidence type="ECO:0000256" key="1">
    <source>
        <dbReference type="SAM" id="Coils"/>
    </source>
</evidence>
<dbReference type="AlphaFoldDB" id="A0A370H1K3"/>
<dbReference type="EMBL" id="QQAZ01000006">
    <property type="protein sequence ID" value="RDI49843.1"/>
    <property type="molecule type" value="Genomic_DNA"/>
</dbReference>
<proteinExistence type="predicted"/>
<evidence type="ECO:0000313" key="3">
    <source>
        <dbReference type="Proteomes" id="UP000255355"/>
    </source>
</evidence>
<gene>
    <name evidence="2" type="ORF">DFR68_106280</name>
</gene>
<accession>A0A370H1K3</accession>
<sequence>MVEVHHLLALLDEVRAVSTLEAAQAVRRKVEAVELDLDRSAEHGTTVGNLFDRLDRMSRTAEAEQRRRRSERAGFEQRLRRVSSLIHAGLSGPQFDTVERELRALLRDLEQAGHRDDIHLLAEMELRTVEQQREAEQTRRRQQAREVAQERWLWLDIEGPGLER</sequence>
<keyword evidence="3" id="KW-1185">Reference proteome</keyword>
<comment type="caution">
    <text evidence="2">The sequence shown here is derived from an EMBL/GenBank/DDBJ whole genome shotgun (WGS) entry which is preliminary data.</text>
</comment>
<feature type="coiled-coil region" evidence="1">
    <location>
        <begin position="95"/>
        <end position="146"/>
    </location>
</feature>
<keyword evidence="1" id="KW-0175">Coiled coil</keyword>
<organism evidence="2 3">
    <name type="scientific">Nocardia mexicana</name>
    <dbReference type="NCBI Taxonomy" id="279262"/>
    <lineage>
        <taxon>Bacteria</taxon>
        <taxon>Bacillati</taxon>
        <taxon>Actinomycetota</taxon>
        <taxon>Actinomycetes</taxon>
        <taxon>Mycobacteriales</taxon>
        <taxon>Nocardiaceae</taxon>
        <taxon>Nocardia</taxon>
    </lineage>
</organism>
<dbReference type="Proteomes" id="UP000255355">
    <property type="component" value="Unassembled WGS sequence"/>
</dbReference>
<evidence type="ECO:0000313" key="2">
    <source>
        <dbReference type="EMBL" id="RDI49843.1"/>
    </source>
</evidence>
<name>A0A370H1K3_9NOCA</name>
<reference evidence="2 3" key="1">
    <citation type="submission" date="2018-07" db="EMBL/GenBank/DDBJ databases">
        <title>Genomic Encyclopedia of Type Strains, Phase IV (KMG-IV): sequencing the most valuable type-strain genomes for metagenomic binning, comparative biology and taxonomic classification.</title>
        <authorList>
            <person name="Goeker M."/>
        </authorList>
    </citation>
    <scope>NUCLEOTIDE SEQUENCE [LARGE SCALE GENOMIC DNA]</scope>
    <source>
        <strain evidence="2 3">DSM 44952</strain>
    </source>
</reference>